<comment type="caution">
    <text evidence="3">The sequence shown here is derived from an EMBL/GenBank/DDBJ whole genome shotgun (WGS) entry which is preliminary data.</text>
</comment>
<dbReference type="Proteomes" id="UP000231466">
    <property type="component" value="Unassembled WGS sequence"/>
</dbReference>
<dbReference type="EMBL" id="PFAH01000010">
    <property type="protein sequence ID" value="PIR97722.1"/>
    <property type="molecule type" value="Genomic_DNA"/>
</dbReference>
<dbReference type="Gene3D" id="3.30.470.20">
    <property type="entry name" value="ATP-grasp fold, B domain"/>
    <property type="match status" value="2"/>
</dbReference>
<protein>
    <recommendedName>
        <fullName evidence="2">ATP-grasp domain-containing protein</fullName>
    </recommendedName>
</protein>
<dbReference type="Gene3D" id="3.30.1490.20">
    <property type="entry name" value="ATP-grasp fold, A domain"/>
    <property type="match status" value="1"/>
</dbReference>
<evidence type="ECO:0000313" key="4">
    <source>
        <dbReference type="Proteomes" id="UP000231466"/>
    </source>
</evidence>
<dbReference type="PROSITE" id="PS50975">
    <property type="entry name" value="ATP_GRASP"/>
    <property type="match status" value="1"/>
</dbReference>
<dbReference type="SUPFAM" id="SSF56059">
    <property type="entry name" value="Glutathione synthetase ATP-binding domain-like"/>
    <property type="match status" value="1"/>
</dbReference>
<evidence type="ECO:0000256" key="1">
    <source>
        <dbReference type="PROSITE-ProRule" id="PRU00409"/>
    </source>
</evidence>
<reference evidence="4" key="1">
    <citation type="submission" date="2017-09" db="EMBL/GenBank/DDBJ databases">
        <title>Depth-based differentiation of microbial function through sediment-hosted aquifers and enrichment of novel symbionts in the deep terrestrial subsurface.</title>
        <authorList>
            <person name="Probst A.J."/>
            <person name="Ladd B."/>
            <person name="Jarett J.K."/>
            <person name="Geller-Mcgrath D.E."/>
            <person name="Sieber C.M.K."/>
            <person name="Emerson J.B."/>
            <person name="Anantharaman K."/>
            <person name="Thomas B.C."/>
            <person name="Malmstrom R."/>
            <person name="Stieglmeier M."/>
            <person name="Klingl A."/>
            <person name="Woyke T."/>
            <person name="Ryan C.M."/>
            <person name="Banfield J.F."/>
        </authorList>
    </citation>
    <scope>NUCLEOTIDE SEQUENCE [LARGE SCALE GENOMIC DNA]</scope>
</reference>
<organism evidence="3 4">
    <name type="scientific">Candidatus Colwellbacteria bacterium CG10_big_fil_rev_8_21_14_0_10_42_22</name>
    <dbReference type="NCBI Taxonomy" id="1974540"/>
    <lineage>
        <taxon>Bacteria</taxon>
        <taxon>Candidatus Colwelliibacteriota</taxon>
    </lineage>
</organism>
<dbReference type="InterPro" id="IPR013815">
    <property type="entry name" value="ATP_grasp_subdomain_1"/>
</dbReference>
<keyword evidence="1" id="KW-0547">Nucleotide-binding</keyword>
<proteinExistence type="predicted"/>
<feature type="domain" description="ATP-grasp" evidence="2">
    <location>
        <begin position="84"/>
        <end position="342"/>
    </location>
</feature>
<gene>
    <name evidence="3" type="ORF">COT89_03020</name>
</gene>
<dbReference type="AlphaFoldDB" id="A0A2H0VF44"/>
<evidence type="ECO:0000259" key="2">
    <source>
        <dbReference type="PROSITE" id="PS50975"/>
    </source>
</evidence>
<keyword evidence="1" id="KW-0067">ATP-binding</keyword>
<dbReference type="InterPro" id="IPR011761">
    <property type="entry name" value="ATP-grasp"/>
</dbReference>
<dbReference type="InterPro" id="IPR005479">
    <property type="entry name" value="CPAse_ATP-bd"/>
</dbReference>
<sequence length="345" mass="39457">MGIGLIKVRPYESTPAIYMRSSIFIEEGIKRGYKFYTLFNALGRPINMFYLERGGRKYLFEGLPRAEFIKGADGGFIDDKATVKKLLTKMGVPTPQGKCFSILKYWRALNYGKKLGFPLVIKPRSGSTSHHVRINIQDENALKDALKSVFRYEPYAIVERYIPNTRVYRATVIDGKHIAVVERRPANVIGDGKHTVAQLIDIKNEDPQRIKAGEVNGTFYKVVIDKKTEELLKKQRYAFASIPPQEKIVYLQEKVLLDFGADIIEVTKKVHKDNLELFRRVAQKFKAKLIGIDFIAPDISKSWKEQNSAIIELNSLPFVDMHHHPIKGEPVNVAGYICNMVEKYY</sequence>
<accession>A0A2H0VF44</accession>
<evidence type="ECO:0000313" key="3">
    <source>
        <dbReference type="EMBL" id="PIR97722.1"/>
    </source>
</evidence>
<dbReference type="GO" id="GO:0005524">
    <property type="term" value="F:ATP binding"/>
    <property type="evidence" value="ECO:0007669"/>
    <property type="project" value="UniProtKB-UniRule"/>
</dbReference>
<dbReference type="Pfam" id="PF02786">
    <property type="entry name" value="CPSase_L_D2"/>
    <property type="match status" value="1"/>
</dbReference>
<name>A0A2H0VF44_9BACT</name>
<dbReference type="GO" id="GO:0046872">
    <property type="term" value="F:metal ion binding"/>
    <property type="evidence" value="ECO:0007669"/>
    <property type="project" value="InterPro"/>
</dbReference>